<dbReference type="EMBL" id="CP042914">
    <property type="protein sequence ID" value="QEG42843.1"/>
    <property type="molecule type" value="Genomic_DNA"/>
</dbReference>
<dbReference type="RefSeq" id="WP_068132981.1">
    <property type="nucleotide sequence ID" value="NZ_CP042914.1"/>
</dbReference>
<name>A0A5B9R8C4_9BACT</name>
<dbReference type="Proteomes" id="UP000325286">
    <property type="component" value="Chromosome"/>
</dbReference>
<dbReference type="SUPFAM" id="SSF49879">
    <property type="entry name" value="SMAD/FHA domain"/>
    <property type="match status" value="1"/>
</dbReference>
<dbReference type="CDD" id="cd00060">
    <property type="entry name" value="FHA"/>
    <property type="match status" value="1"/>
</dbReference>
<feature type="domain" description="FHA" evidence="1">
    <location>
        <begin position="25"/>
        <end position="74"/>
    </location>
</feature>
<dbReference type="InterPro" id="IPR000253">
    <property type="entry name" value="FHA_dom"/>
</dbReference>
<dbReference type="Pfam" id="PF00498">
    <property type="entry name" value="FHA"/>
    <property type="match status" value="1"/>
</dbReference>
<evidence type="ECO:0000259" key="1">
    <source>
        <dbReference type="PROSITE" id="PS50006"/>
    </source>
</evidence>
<reference evidence="2 3" key="1">
    <citation type="submission" date="2019-08" db="EMBL/GenBank/DDBJ databases">
        <title>Deep-cultivation of Planctomycetes and their phenomic and genomic characterization uncovers novel biology.</title>
        <authorList>
            <person name="Wiegand S."/>
            <person name="Jogler M."/>
            <person name="Boedeker C."/>
            <person name="Pinto D."/>
            <person name="Vollmers J."/>
            <person name="Rivas-Marin E."/>
            <person name="Kohn T."/>
            <person name="Peeters S.H."/>
            <person name="Heuer A."/>
            <person name="Rast P."/>
            <person name="Oberbeckmann S."/>
            <person name="Bunk B."/>
            <person name="Jeske O."/>
            <person name="Meyerdierks A."/>
            <person name="Storesund J.E."/>
            <person name="Kallscheuer N."/>
            <person name="Luecker S."/>
            <person name="Lage O.M."/>
            <person name="Pohl T."/>
            <person name="Merkel B.J."/>
            <person name="Hornburger P."/>
            <person name="Mueller R.-W."/>
            <person name="Bruemmer F."/>
            <person name="Labrenz M."/>
            <person name="Spormann A.M."/>
            <person name="Op den Camp H."/>
            <person name="Overmann J."/>
            <person name="Amann R."/>
            <person name="Jetten M.S.M."/>
            <person name="Mascher T."/>
            <person name="Medema M.H."/>
            <person name="Devos D.P."/>
            <person name="Kaster A.-K."/>
            <person name="Ovreas L."/>
            <person name="Rohde M."/>
            <person name="Galperin M.Y."/>
            <person name="Jogler C."/>
        </authorList>
    </citation>
    <scope>NUCLEOTIDE SEQUENCE [LARGE SCALE GENOMIC DNA]</scope>
    <source>
        <strain evidence="2 3">UC8</strain>
    </source>
</reference>
<dbReference type="PANTHER" id="PTHR23308">
    <property type="entry name" value="NUCLEAR INHIBITOR OF PROTEIN PHOSPHATASE-1"/>
    <property type="match status" value="1"/>
</dbReference>
<dbReference type="InterPro" id="IPR008984">
    <property type="entry name" value="SMAD_FHA_dom_sf"/>
</dbReference>
<proteinExistence type="predicted"/>
<keyword evidence="3" id="KW-1185">Reference proteome</keyword>
<sequence length="221" mass="24356">MSDITITILHGADRGKVYRQLAVPMTIGREEGNSIQLNDERVSRCHLKVQRDNDRLVLTDLDSTNGTKVNGQETHLRILRYGDLIAVGRSLMLIGSDEQIAQRMARINGKSDDGSSSSSYNREAGSFEGSLGFDIGEGTPPQLANLLGLVEPPEVPDHMSAGQAAQFCEILEYLQARLHKLIESADIDETTQKVNVNFSTWQRLLDLQARLATLVRSVANP</sequence>
<dbReference type="AlphaFoldDB" id="A0A5B9R8C4"/>
<evidence type="ECO:0000313" key="2">
    <source>
        <dbReference type="EMBL" id="QEG42843.1"/>
    </source>
</evidence>
<evidence type="ECO:0000313" key="3">
    <source>
        <dbReference type="Proteomes" id="UP000325286"/>
    </source>
</evidence>
<dbReference type="PROSITE" id="PS50006">
    <property type="entry name" value="FHA_DOMAIN"/>
    <property type="match status" value="1"/>
</dbReference>
<organism evidence="2 3">
    <name type="scientific">Roseimaritima ulvae</name>
    <dbReference type="NCBI Taxonomy" id="980254"/>
    <lineage>
        <taxon>Bacteria</taxon>
        <taxon>Pseudomonadati</taxon>
        <taxon>Planctomycetota</taxon>
        <taxon>Planctomycetia</taxon>
        <taxon>Pirellulales</taxon>
        <taxon>Pirellulaceae</taxon>
        <taxon>Roseimaritima</taxon>
    </lineage>
</organism>
<accession>A0A5B9R8C4</accession>
<dbReference type="SMART" id="SM00240">
    <property type="entry name" value="FHA"/>
    <property type="match status" value="1"/>
</dbReference>
<dbReference type="KEGG" id="rul:UC8_48850"/>
<protein>
    <submittedName>
        <fullName evidence="2">FHA domain-containing protein FhaA</fullName>
    </submittedName>
</protein>
<dbReference type="InterPro" id="IPR050923">
    <property type="entry name" value="Cell_Proc_Reg/RNA_Proc"/>
</dbReference>
<dbReference type="OrthoDB" id="9816434at2"/>
<dbReference type="Gene3D" id="2.60.200.20">
    <property type="match status" value="1"/>
</dbReference>
<gene>
    <name evidence="2" type="primary">fhaA</name>
    <name evidence="2" type="ORF">UC8_48850</name>
</gene>